<dbReference type="InterPro" id="IPR003954">
    <property type="entry name" value="RRM_euk-type"/>
</dbReference>
<dbReference type="InterPro" id="IPR009145">
    <property type="entry name" value="U2AF_small"/>
</dbReference>
<evidence type="ECO:0000256" key="3">
    <source>
        <dbReference type="ARBA" id="ARBA00022771"/>
    </source>
</evidence>
<dbReference type="EMBL" id="OU963862">
    <property type="protein sequence ID" value="CAH0380498.1"/>
    <property type="molecule type" value="Genomic_DNA"/>
</dbReference>
<feature type="compositionally biased region" description="Basic and acidic residues" evidence="9">
    <location>
        <begin position="432"/>
        <end position="483"/>
    </location>
</feature>
<dbReference type="GO" id="GO:0008270">
    <property type="term" value="F:zinc ion binding"/>
    <property type="evidence" value="ECO:0007669"/>
    <property type="project" value="UniProtKB-KW"/>
</dbReference>
<keyword evidence="5 6" id="KW-0694">RNA-binding</keyword>
<evidence type="ECO:0000256" key="8">
    <source>
        <dbReference type="SAM" id="Coils"/>
    </source>
</evidence>
<protein>
    <submittedName>
        <fullName evidence="12">Uncharacterized protein</fullName>
    </submittedName>
</protein>
<feature type="domain" description="C3H1-type" evidence="11">
    <location>
        <begin position="131"/>
        <end position="158"/>
    </location>
</feature>
<keyword evidence="13" id="KW-1185">Reference proteome</keyword>
<dbReference type="SUPFAM" id="SSF54928">
    <property type="entry name" value="RNA-binding domain, RBD"/>
    <property type="match status" value="1"/>
</dbReference>
<dbReference type="PANTHER" id="PTHR12620">
    <property type="entry name" value="U2 SNRNP AUXILIARY FACTOR, SMALL SUBUNIT"/>
    <property type="match status" value="1"/>
</dbReference>
<sequence length="499" mass="58632">MARQREWRKLVKKLRRKRIRASKARKRDLIQQKEQEEMKNLPSYKAWLSEKTALEIFQREEHERQRIDTHRKWQEAEEEAQAYWLENQKRIAQAKAEKFKQEIEFLAQMDAYINGSAPLPEGVAVSSETHPTEPECPFFSKVGACRFWDFCSRNHKRPGISKVLLIPGFFSHISLDQLNESNKNEYDTDVSLEYNEEEAYNHFLEFYDDVVKELKTYGELVQFKVCCNAEPHLRGNVYAQYTSKRAAMKAYQALQGRYYSGKQLKVEFTRIPSWKSAICGLFQGSRCPKGKNCNYLHVFWNPTAEFKNADKDLLPRERRKNLSPSPFRSRSNKHWRWSESPEPISISTESRKSCKDSHRGRDKHWKKSRKKDKAFHSKDFDRKKSQREREISNDSDSSVSDDHQRGAKLIKIKAKKRSKERETDWQYSHKSRSQEPVKRKEDSCRQEQTKKTVLRGREVPGSEDRKGTVVLKEASKSGDKDQELGDGSKINDGSDNFDT</sequence>
<evidence type="ECO:0000256" key="5">
    <source>
        <dbReference type="ARBA" id="ARBA00022884"/>
    </source>
</evidence>
<keyword evidence="8" id="KW-0175">Coiled coil</keyword>
<dbReference type="SMART" id="SM00356">
    <property type="entry name" value="ZnF_C3H1"/>
    <property type="match status" value="2"/>
</dbReference>
<feature type="compositionally biased region" description="Basic and acidic residues" evidence="9">
    <location>
        <begin position="349"/>
        <end position="359"/>
    </location>
</feature>
<feature type="compositionally biased region" description="Basic residues" evidence="9">
    <location>
        <begin position="406"/>
        <end position="418"/>
    </location>
</feature>
<dbReference type="PRINTS" id="PR01848">
    <property type="entry name" value="U2AUXFACTOR"/>
</dbReference>
<evidence type="ECO:0000259" key="10">
    <source>
        <dbReference type="PROSITE" id="PS50102"/>
    </source>
</evidence>
<dbReference type="PROSITE" id="PS50102">
    <property type="entry name" value="RRM"/>
    <property type="match status" value="1"/>
</dbReference>
<dbReference type="GO" id="GO:0003723">
    <property type="term" value="F:RNA binding"/>
    <property type="evidence" value="ECO:0007669"/>
    <property type="project" value="UniProtKB-UniRule"/>
</dbReference>
<evidence type="ECO:0000313" key="13">
    <source>
        <dbReference type="Proteomes" id="UP001152759"/>
    </source>
</evidence>
<keyword evidence="2" id="KW-0677">Repeat</keyword>
<evidence type="ECO:0000256" key="6">
    <source>
        <dbReference type="PROSITE-ProRule" id="PRU00176"/>
    </source>
</evidence>
<evidence type="ECO:0000256" key="2">
    <source>
        <dbReference type="ARBA" id="ARBA00022737"/>
    </source>
</evidence>
<dbReference type="InterPro" id="IPR000504">
    <property type="entry name" value="RRM_dom"/>
</dbReference>
<feature type="domain" description="C3H1-type" evidence="11">
    <location>
        <begin position="273"/>
        <end position="300"/>
    </location>
</feature>
<dbReference type="GO" id="GO:0089701">
    <property type="term" value="C:U2AF complex"/>
    <property type="evidence" value="ECO:0007669"/>
    <property type="project" value="InterPro"/>
</dbReference>
<reference evidence="12" key="1">
    <citation type="submission" date="2021-12" db="EMBL/GenBank/DDBJ databases">
        <authorList>
            <person name="King R."/>
        </authorList>
    </citation>
    <scope>NUCLEOTIDE SEQUENCE</scope>
</reference>
<feature type="domain" description="RRM" evidence="10">
    <location>
        <begin position="171"/>
        <end position="271"/>
    </location>
</feature>
<keyword evidence="1 7" id="KW-0479">Metal-binding</keyword>
<dbReference type="Gene3D" id="3.30.70.330">
    <property type="match status" value="1"/>
</dbReference>
<dbReference type="CDD" id="cd12540">
    <property type="entry name" value="RRM_U2AFBPL"/>
    <property type="match status" value="1"/>
</dbReference>
<feature type="zinc finger region" description="C3H1-type" evidence="7">
    <location>
        <begin position="273"/>
        <end position="300"/>
    </location>
</feature>
<feature type="coiled-coil region" evidence="8">
    <location>
        <begin position="16"/>
        <end position="109"/>
    </location>
</feature>
<feature type="zinc finger region" description="C3H1-type" evidence="7">
    <location>
        <begin position="131"/>
        <end position="158"/>
    </location>
</feature>
<dbReference type="SMART" id="SM00361">
    <property type="entry name" value="RRM_1"/>
    <property type="match status" value="1"/>
</dbReference>
<dbReference type="InterPro" id="IPR035979">
    <property type="entry name" value="RBD_domain_sf"/>
</dbReference>
<dbReference type="InterPro" id="IPR012677">
    <property type="entry name" value="Nucleotide-bd_a/b_plait_sf"/>
</dbReference>
<evidence type="ECO:0000256" key="9">
    <source>
        <dbReference type="SAM" id="MobiDB-lite"/>
    </source>
</evidence>
<feature type="compositionally biased region" description="Low complexity" evidence="9">
    <location>
        <begin position="338"/>
        <end position="348"/>
    </location>
</feature>
<feature type="region of interest" description="Disordered" evidence="9">
    <location>
        <begin position="317"/>
        <end position="499"/>
    </location>
</feature>
<dbReference type="AlphaFoldDB" id="A0A9N9ZYG6"/>
<evidence type="ECO:0000256" key="1">
    <source>
        <dbReference type="ARBA" id="ARBA00022723"/>
    </source>
</evidence>
<dbReference type="GO" id="GO:0000398">
    <property type="term" value="P:mRNA splicing, via spliceosome"/>
    <property type="evidence" value="ECO:0007669"/>
    <property type="project" value="InterPro"/>
</dbReference>
<accession>A0A9N9ZYG6</accession>
<evidence type="ECO:0000259" key="11">
    <source>
        <dbReference type="PROSITE" id="PS50103"/>
    </source>
</evidence>
<evidence type="ECO:0000256" key="7">
    <source>
        <dbReference type="PROSITE-ProRule" id="PRU00723"/>
    </source>
</evidence>
<gene>
    <name evidence="12" type="ORF">BEMITA_LOCUS257</name>
</gene>
<feature type="compositionally biased region" description="Basic residues" evidence="9">
    <location>
        <begin position="360"/>
        <end position="373"/>
    </location>
</feature>
<dbReference type="Proteomes" id="UP001152759">
    <property type="component" value="Chromosome 1"/>
</dbReference>
<keyword evidence="3 7" id="KW-0863">Zinc-finger</keyword>
<dbReference type="PROSITE" id="PS50103">
    <property type="entry name" value="ZF_C3H1"/>
    <property type="match status" value="2"/>
</dbReference>
<evidence type="ECO:0000313" key="12">
    <source>
        <dbReference type="EMBL" id="CAH0380498.1"/>
    </source>
</evidence>
<dbReference type="InterPro" id="IPR000571">
    <property type="entry name" value="Znf_CCCH"/>
</dbReference>
<name>A0A9N9ZYG6_BEMTA</name>
<organism evidence="12 13">
    <name type="scientific">Bemisia tabaci</name>
    <name type="common">Sweetpotato whitefly</name>
    <name type="synonym">Aleurodes tabaci</name>
    <dbReference type="NCBI Taxonomy" id="7038"/>
    <lineage>
        <taxon>Eukaryota</taxon>
        <taxon>Metazoa</taxon>
        <taxon>Ecdysozoa</taxon>
        <taxon>Arthropoda</taxon>
        <taxon>Hexapoda</taxon>
        <taxon>Insecta</taxon>
        <taxon>Pterygota</taxon>
        <taxon>Neoptera</taxon>
        <taxon>Paraneoptera</taxon>
        <taxon>Hemiptera</taxon>
        <taxon>Sternorrhyncha</taxon>
        <taxon>Aleyrodoidea</taxon>
        <taxon>Aleyrodidae</taxon>
        <taxon>Aleyrodinae</taxon>
        <taxon>Bemisia</taxon>
    </lineage>
</organism>
<evidence type="ECO:0000256" key="4">
    <source>
        <dbReference type="ARBA" id="ARBA00022833"/>
    </source>
</evidence>
<keyword evidence="4 7" id="KW-0862">Zinc</keyword>
<proteinExistence type="predicted"/>
<feature type="compositionally biased region" description="Basic and acidic residues" evidence="9">
    <location>
        <begin position="374"/>
        <end position="392"/>
    </location>
</feature>